<reference evidence="2 3" key="2">
    <citation type="journal article" date="2016" name="ISME J.">
        <title>Physiological and genomic characterization of two novel marine thaumarchaeal strains indicates niche differentiation.</title>
        <authorList>
            <person name="Bayer B."/>
            <person name="Vojvoda J."/>
            <person name="Offre P."/>
            <person name="Alves R.J."/>
            <person name="Elisabeth N.H."/>
            <person name="Garcia J.A."/>
            <person name="Volland J.M."/>
            <person name="Srivastava A."/>
            <person name="Schleper C."/>
            <person name="Herndl G.J."/>
        </authorList>
    </citation>
    <scope>NUCLEOTIDE SEQUENCE [LARGE SCALE GENOMIC DNA]</scope>
    <source>
        <strain evidence="2 3">D3C</strain>
    </source>
</reference>
<dbReference type="PATRIC" id="fig|1582439.9.peg.981"/>
<keyword evidence="3" id="KW-1185">Reference proteome</keyword>
<accession>A0A0C5BV81</accession>
<protein>
    <recommendedName>
        <fullName evidence="1">AMOP domain-containing protein</fullName>
    </recommendedName>
</protein>
<dbReference type="PANTHER" id="PTHR38731">
    <property type="entry name" value="LIPL45-RELATED LIPOPROTEIN-RELATED"/>
    <property type="match status" value="1"/>
</dbReference>
<sequence length="983" mass="111482">MNVKNKKVHGIIFILILVFSGFSLSDLAYGAKDLGHVDIRMSNVMMGQVIADDLSMFSITTNVMSIVNVLVKLDDGNLYVVAKDDDYRLTDNLVGSDRAFKAQIRNIVNDLSESKQTIQPDFGKGQVYLFYVGNCFKQIPITEPKLPESLIQDVVDGKYGDSVALGFTLDKKAFLVTNESGCNPDDVSIDDSIRMNIHTDIEHGFTIMHPTSFRESNYDDPSDKWEFVFGVESKNYGDEYANDPVLYFDISITDEYDDVNTFEEMKKEISDWCIETYDNEYYACHTEILKTYTSNINGNLVYVVESFTNYTPLDSETTLAFSDYCIAHNIVNNNRLWGLIGCVEMLDTQIAKYSSPKDAFDSSGLLLIKESLESFKLNLIQCPQDIIDPPNSKFFEYVDPVTVDEARAIAQCIENTVSDWHTTLPHCPCLEKDIKTDKRFIQSNLGLKKHHPNAENGYRTSVWWHTQNNAIHGQQCTYDKAGVLITYTSSAGTPDWWAPKSDLIIDTRLPDYMHHDIIDVQTSNLLSWEEYSKTWKPNDGINCSANSGNSVGYVEKLTGHVQIKKPTETDFKVLSKDHVINKGDTIITNENSNAVIHFADDTNLTIGENSEVTIDSFVYRDDYTVKEKTIQVIKGIFRWVSGTLTPHTDSKVLTPVEAMTIRGTDFVLEHNSKTNSDTIFLNEGKIDVIPISTNTLMQLEEGNKIIVNKEDGLISKERIDTEEWDSLIITLDSNNPQIPNWIKNNAEWWAEGSIDDSSFVSGIQYMIKEDMIYIPDLSKQTKRTVEGIPDWIRNNAGWWADGTIDDRDFLNGIQYLVSNGIVVIGDEDAIKVKEIDEEYSDLDEDYVYPIGENEDDDNDDYLENTNSELIDNNKKPEEQSVSDFSTSRGTLNISEQVIKLPNDPEYHELMVNGNFGSSDFAEVNLVIYYEQDQTLFSIPTATFDDGYFEIRLAVDPQWEIGSYTIIAEHSDTEFARATFQVME</sequence>
<reference evidence="3" key="1">
    <citation type="submission" date="2015-02" db="EMBL/GenBank/DDBJ databases">
        <title>Characterization of two novel Thaumarchaeota isolated from the Northern Adriatic Sea.</title>
        <authorList>
            <person name="Bayer B."/>
            <person name="Vojvoda J."/>
            <person name="Offre P."/>
            <person name="Srivastava A."/>
            <person name="Elisabeth N."/>
            <person name="Garcia J.A.L."/>
            <person name="Schleper C."/>
            <person name="Herndl G.J."/>
        </authorList>
    </citation>
    <scope>NUCLEOTIDE SEQUENCE [LARGE SCALE GENOMIC DNA]</scope>
    <source>
        <strain evidence="3">D3C</strain>
    </source>
</reference>
<dbReference type="KEGG" id="nid:NPIRD3C_0954"/>
<organism evidence="2 3">
    <name type="scientific">Nitrosopumilus piranensis</name>
    <dbReference type="NCBI Taxonomy" id="1582439"/>
    <lineage>
        <taxon>Archaea</taxon>
        <taxon>Nitrososphaerota</taxon>
        <taxon>Nitrososphaeria</taxon>
        <taxon>Nitrosopumilales</taxon>
        <taxon>Nitrosopumilaceae</taxon>
        <taxon>Nitrosopumilus</taxon>
    </lineage>
</organism>
<gene>
    <name evidence="2" type="ORF">NPIRD3C_0954</name>
</gene>
<name>A0A0C5BV81_9ARCH</name>
<dbReference type="HOGENOM" id="CLU_302983_0_0_2"/>
<feature type="domain" description="AMOP" evidence="1">
    <location>
        <begin position="404"/>
        <end position="550"/>
    </location>
</feature>
<dbReference type="Proteomes" id="UP000032027">
    <property type="component" value="Chromosome"/>
</dbReference>
<dbReference type="PANTHER" id="PTHR38731:SF1">
    <property type="entry name" value="FECR PROTEIN DOMAIN-CONTAINING PROTEIN"/>
    <property type="match status" value="1"/>
</dbReference>
<dbReference type="InterPro" id="IPR006860">
    <property type="entry name" value="FecR"/>
</dbReference>
<dbReference type="AlphaFoldDB" id="A0A0C5BV81"/>
<dbReference type="InterPro" id="IPR005533">
    <property type="entry name" value="AMOP_dom"/>
</dbReference>
<dbReference type="EMBL" id="CP010868">
    <property type="protein sequence ID" value="AJM92166.1"/>
    <property type="molecule type" value="Genomic_DNA"/>
</dbReference>
<dbReference type="Pfam" id="PF04773">
    <property type="entry name" value="FecR"/>
    <property type="match status" value="1"/>
</dbReference>
<dbReference type="Gene3D" id="2.60.120.1440">
    <property type="match status" value="1"/>
</dbReference>
<proteinExistence type="predicted"/>
<reference evidence="2 3" key="3">
    <citation type="journal article" date="2019" name="Int. J. Syst. Evol. Microbiol.">
        <title>Nitrosopumilus adriaticus sp. nov. and Nitrosopumilus piranensis sp. nov., two ammonia-oxidizing archaea from the Adriatic Sea and members of the class Nitrososphaeria.</title>
        <authorList>
            <person name="Bayer B."/>
            <person name="Vojvoda J."/>
            <person name="Reinthaler T."/>
            <person name="Reyes C."/>
            <person name="Pinto M."/>
            <person name="Herndl G.J."/>
        </authorList>
    </citation>
    <scope>NUCLEOTIDE SEQUENCE [LARGE SCALE GENOMIC DNA]</scope>
    <source>
        <strain evidence="2 3">D3C</strain>
    </source>
</reference>
<dbReference type="SMART" id="SM00723">
    <property type="entry name" value="AMOP"/>
    <property type="match status" value="1"/>
</dbReference>
<evidence type="ECO:0000313" key="2">
    <source>
        <dbReference type="EMBL" id="AJM92166.1"/>
    </source>
</evidence>
<evidence type="ECO:0000313" key="3">
    <source>
        <dbReference type="Proteomes" id="UP000032027"/>
    </source>
</evidence>
<evidence type="ECO:0000259" key="1">
    <source>
        <dbReference type="SMART" id="SM00723"/>
    </source>
</evidence>